<dbReference type="AlphaFoldDB" id="A2EC59"/>
<evidence type="ECO:0000313" key="2">
    <source>
        <dbReference type="EMBL" id="EAY09736.1"/>
    </source>
</evidence>
<reference evidence="2" key="1">
    <citation type="submission" date="2006-10" db="EMBL/GenBank/DDBJ databases">
        <authorList>
            <person name="Amadeo P."/>
            <person name="Zhao Q."/>
            <person name="Wortman J."/>
            <person name="Fraser-Liggett C."/>
            <person name="Carlton J."/>
        </authorList>
    </citation>
    <scope>NUCLEOTIDE SEQUENCE</scope>
    <source>
        <strain evidence="2">G3</strain>
    </source>
</reference>
<name>A2EC59_TRIV3</name>
<protein>
    <submittedName>
        <fullName evidence="2">Uncharacterized protein</fullName>
    </submittedName>
</protein>
<proteinExistence type="predicted"/>
<gene>
    <name evidence="2" type="ORF">TVAG_413860</name>
</gene>
<dbReference type="VEuPathDB" id="TrichDB:TVAGG3_0205170"/>
<dbReference type="KEGG" id="tva:4767660"/>
<dbReference type="InParanoid" id="A2EC59"/>
<reference evidence="2" key="2">
    <citation type="journal article" date="2007" name="Science">
        <title>Draft genome sequence of the sexually transmitted pathogen Trichomonas vaginalis.</title>
        <authorList>
            <person name="Carlton J.M."/>
            <person name="Hirt R.P."/>
            <person name="Silva J.C."/>
            <person name="Delcher A.L."/>
            <person name="Schatz M."/>
            <person name="Zhao Q."/>
            <person name="Wortman J.R."/>
            <person name="Bidwell S.L."/>
            <person name="Alsmark U.C.M."/>
            <person name="Besteiro S."/>
            <person name="Sicheritz-Ponten T."/>
            <person name="Noel C.J."/>
            <person name="Dacks J.B."/>
            <person name="Foster P.G."/>
            <person name="Simillion C."/>
            <person name="Van de Peer Y."/>
            <person name="Miranda-Saavedra D."/>
            <person name="Barton G.J."/>
            <person name="Westrop G.D."/>
            <person name="Mueller S."/>
            <person name="Dessi D."/>
            <person name="Fiori P.L."/>
            <person name="Ren Q."/>
            <person name="Paulsen I."/>
            <person name="Zhang H."/>
            <person name="Bastida-Corcuera F.D."/>
            <person name="Simoes-Barbosa A."/>
            <person name="Brown M.T."/>
            <person name="Hayes R.D."/>
            <person name="Mukherjee M."/>
            <person name="Okumura C.Y."/>
            <person name="Schneider R."/>
            <person name="Smith A.J."/>
            <person name="Vanacova S."/>
            <person name="Villalvazo M."/>
            <person name="Haas B.J."/>
            <person name="Pertea M."/>
            <person name="Feldblyum T.V."/>
            <person name="Utterback T.R."/>
            <person name="Shu C.L."/>
            <person name="Osoegawa K."/>
            <person name="de Jong P.J."/>
            <person name="Hrdy I."/>
            <person name="Horvathova L."/>
            <person name="Zubacova Z."/>
            <person name="Dolezal P."/>
            <person name="Malik S.B."/>
            <person name="Logsdon J.M. Jr."/>
            <person name="Henze K."/>
            <person name="Gupta A."/>
            <person name="Wang C.C."/>
            <person name="Dunne R.L."/>
            <person name="Upcroft J.A."/>
            <person name="Upcroft P."/>
            <person name="White O."/>
            <person name="Salzberg S.L."/>
            <person name="Tang P."/>
            <person name="Chiu C.-H."/>
            <person name="Lee Y.-S."/>
            <person name="Embley T.M."/>
            <person name="Coombs G.H."/>
            <person name="Mottram J.C."/>
            <person name="Tachezy J."/>
            <person name="Fraser-Liggett C.M."/>
            <person name="Johnson P.J."/>
        </authorList>
    </citation>
    <scope>NUCLEOTIDE SEQUENCE [LARGE SCALE GENOMIC DNA]</scope>
    <source>
        <strain evidence="2">G3</strain>
    </source>
</reference>
<accession>A2EC59</accession>
<keyword evidence="1" id="KW-0812">Transmembrane</keyword>
<feature type="transmembrane region" description="Helical" evidence="1">
    <location>
        <begin position="139"/>
        <end position="156"/>
    </location>
</feature>
<dbReference type="SUPFAM" id="SSF54001">
    <property type="entry name" value="Cysteine proteinases"/>
    <property type="match status" value="1"/>
</dbReference>
<keyword evidence="1" id="KW-0472">Membrane</keyword>
<dbReference type="InterPro" id="IPR038765">
    <property type="entry name" value="Papain-like_cys_pep_sf"/>
</dbReference>
<keyword evidence="3" id="KW-1185">Reference proteome</keyword>
<evidence type="ECO:0000256" key="1">
    <source>
        <dbReference type="SAM" id="Phobius"/>
    </source>
</evidence>
<organism evidence="2 3">
    <name type="scientific">Trichomonas vaginalis (strain ATCC PRA-98 / G3)</name>
    <dbReference type="NCBI Taxonomy" id="412133"/>
    <lineage>
        <taxon>Eukaryota</taxon>
        <taxon>Metamonada</taxon>
        <taxon>Parabasalia</taxon>
        <taxon>Trichomonadida</taxon>
        <taxon>Trichomonadidae</taxon>
        <taxon>Trichomonas</taxon>
    </lineage>
</organism>
<dbReference type="VEuPathDB" id="TrichDB:TVAG_413860"/>
<dbReference type="EMBL" id="DS113351">
    <property type="protein sequence ID" value="EAY09736.1"/>
    <property type="molecule type" value="Genomic_DNA"/>
</dbReference>
<dbReference type="RefSeq" id="XP_001321959.1">
    <property type="nucleotide sequence ID" value="XM_001321924.1"/>
</dbReference>
<sequence>MQAPRSDFSRENCNNNRCYPGLSGCKHHWALTGSCDPGAPETGCPLYFLYNWRYIKSHLWEVGAVTSSITVYSSLFTYGGGIYSGYWKNDDSIKIEGNEAINEGWGEILGMLDVTIIGWGQDQLNLSSTSGYSTKLKRWWWVIPFFELILGLHILTV</sequence>
<dbReference type="Proteomes" id="UP000001542">
    <property type="component" value="Unassembled WGS sequence"/>
</dbReference>
<evidence type="ECO:0000313" key="3">
    <source>
        <dbReference type="Proteomes" id="UP000001542"/>
    </source>
</evidence>
<keyword evidence="1" id="KW-1133">Transmembrane helix</keyword>
<dbReference type="Gene3D" id="3.90.70.10">
    <property type="entry name" value="Cysteine proteinases"/>
    <property type="match status" value="1"/>
</dbReference>